<dbReference type="SUPFAM" id="SSF53756">
    <property type="entry name" value="UDP-Glycosyltransferase/glycogen phosphorylase"/>
    <property type="match status" value="1"/>
</dbReference>
<keyword evidence="3" id="KW-0808">Transferase</keyword>
<sequence>MNDLISAKHIAIYLPSLGGGGAERVTVMLANGFAARGHRVDLVLPSAQGPYRDKVSAQVKIVDLEKKRVFASIGAFAAYLKREKPDAVISAMAHANIAALMAIKIAHSRAKSIVVEHTSSAFSDAKSYMVHLLRKFLYKRADKIVCVSKGMQEQIASLVGARPEQICTIYNPLDVEYIKRRSQEPVNSELIGERNVPLIVAAGRLTRAKDYPTLLKAFAIARSRKDMRLLILGEGEERERLERMAQELGIGHDVIFAGFQENPFAWMARCDLYVMSSAWEGLPGALLEAMACGAKIVSTDCRTGPNEILEGGKWGRLVPVGDAPELARAMIEALDDDIRPPNVLSRANDFRLDKSINQYRLILDRAFINYS</sequence>
<dbReference type="GO" id="GO:0016757">
    <property type="term" value="F:glycosyltransferase activity"/>
    <property type="evidence" value="ECO:0007669"/>
    <property type="project" value="InterPro"/>
</dbReference>
<dbReference type="Pfam" id="PF13439">
    <property type="entry name" value="Glyco_transf_4"/>
    <property type="match status" value="1"/>
</dbReference>
<accession>A0A6M4GGJ1</accession>
<protein>
    <submittedName>
        <fullName evidence="3">Glycosyltransferase</fullName>
    </submittedName>
</protein>
<evidence type="ECO:0000313" key="3">
    <source>
        <dbReference type="EMBL" id="QJR06241.1"/>
    </source>
</evidence>
<dbReference type="EMBL" id="CP053024">
    <property type="protein sequence ID" value="QJR06241.1"/>
    <property type="molecule type" value="Genomic_DNA"/>
</dbReference>
<name>A0A6M4GGJ1_SPHYA</name>
<reference evidence="3 4" key="1">
    <citation type="submission" date="2020-04" db="EMBL/GenBank/DDBJ databases">
        <title>The Whole Genome Analysis of High salt-tolerant Sphingobium yanoikuyae YC-XJ2 with Aryl organophosphorus flame retardants (aryl-OPFRs)-degrading capacity and characteristics of Related phosphotriesterase.</title>
        <authorList>
            <person name="Li X."/>
        </authorList>
    </citation>
    <scope>NUCLEOTIDE SEQUENCE [LARGE SCALE GENOMIC DNA]</scope>
    <source>
        <strain evidence="3 4">YC-XJ2</strain>
        <plasmid evidence="4">p-c-sy</plasmid>
    </source>
</reference>
<dbReference type="CDD" id="cd03811">
    <property type="entry name" value="GT4_GT28_WabH-like"/>
    <property type="match status" value="1"/>
</dbReference>
<dbReference type="Pfam" id="PF00534">
    <property type="entry name" value="Glycos_transf_1"/>
    <property type="match status" value="1"/>
</dbReference>
<feature type="domain" description="Glycosyltransferase subfamily 4-like N-terminal" evidence="2">
    <location>
        <begin position="20"/>
        <end position="176"/>
    </location>
</feature>
<keyword evidence="3" id="KW-0614">Plasmid</keyword>
<dbReference type="InterPro" id="IPR028098">
    <property type="entry name" value="Glyco_trans_4-like_N"/>
</dbReference>
<dbReference type="Gene3D" id="3.40.50.2000">
    <property type="entry name" value="Glycogen Phosphorylase B"/>
    <property type="match status" value="2"/>
</dbReference>
<feature type="domain" description="Glycosyl transferase family 1" evidence="1">
    <location>
        <begin position="196"/>
        <end position="339"/>
    </location>
</feature>
<gene>
    <name evidence="3" type="ORF">HH800_28895</name>
</gene>
<organism evidence="3 4">
    <name type="scientific">Sphingobium yanoikuyae</name>
    <name type="common">Sphingomonas yanoikuyae</name>
    <dbReference type="NCBI Taxonomy" id="13690"/>
    <lineage>
        <taxon>Bacteria</taxon>
        <taxon>Pseudomonadati</taxon>
        <taxon>Pseudomonadota</taxon>
        <taxon>Alphaproteobacteria</taxon>
        <taxon>Sphingomonadales</taxon>
        <taxon>Sphingomonadaceae</taxon>
        <taxon>Sphingobium</taxon>
    </lineage>
</organism>
<evidence type="ECO:0000313" key="4">
    <source>
        <dbReference type="Proteomes" id="UP000502611"/>
    </source>
</evidence>
<dbReference type="RefSeq" id="WP_169863586.1">
    <property type="nucleotide sequence ID" value="NZ_CP053024.1"/>
</dbReference>
<proteinExistence type="predicted"/>
<geneLocation type="plasmid" evidence="4">
    <name>p-c-sy</name>
</geneLocation>
<dbReference type="InterPro" id="IPR001296">
    <property type="entry name" value="Glyco_trans_1"/>
</dbReference>
<evidence type="ECO:0000259" key="1">
    <source>
        <dbReference type="Pfam" id="PF00534"/>
    </source>
</evidence>
<dbReference type="PANTHER" id="PTHR12526:SF630">
    <property type="entry name" value="GLYCOSYLTRANSFERASE"/>
    <property type="match status" value="1"/>
</dbReference>
<dbReference type="AlphaFoldDB" id="A0A6M4GGJ1"/>
<dbReference type="Proteomes" id="UP000502611">
    <property type="component" value="Plasmid p-C-Sy"/>
</dbReference>
<dbReference type="PANTHER" id="PTHR12526">
    <property type="entry name" value="GLYCOSYLTRANSFERASE"/>
    <property type="match status" value="1"/>
</dbReference>
<evidence type="ECO:0000259" key="2">
    <source>
        <dbReference type="Pfam" id="PF13439"/>
    </source>
</evidence>